<accession>A0A1H9LUC3</accession>
<keyword evidence="2" id="KW-0732">Signal</keyword>
<dbReference type="CDD" id="cd02966">
    <property type="entry name" value="TlpA_like_family"/>
    <property type="match status" value="1"/>
</dbReference>
<dbReference type="PROSITE" id="PS00194">
    <property type="entry name" value="THIOREDOXIN_1"/>
    <property type="match status" value="1"/>
</dbReference>
<dbReference type="EMBL" id="FOFS01000017">
    <property type="protein sequence ID" value="SER14817.1"/>
    <property type="molecule type" value="Genomic_DNA"/>
</dbReference>
<evidence type="ECO:0000259" key="3">
    <source>
        <dbReference type="PROSITE" id="PS51352"/>
    </source>
</evidence>
<dbReference type="InterPro" id="IPR050553">
    <property type="entry name" value="Thioredoxin_ResA/DsbE_sf"/>
</dbReference>
<gene>
    <name evidence="4" type="ORF">SAMN04488038_11748</name>
</gene>
<evidence type="ECO:0000313" key="5">
    <source>
        <dbReference type="Proteomes" id="UP000199233"/>
    </source>
</evidence>
<keyword evidence="5" id="KW-1185">Reference proteome</keyword>
<evidence type="ECO:0000256" key="2">
    <source>
        <dbReference type="SAM" id="SignalP"/>
    </source>
</evidence>
<dbReference type="AlphaFoldDB" id="A0A1H9LUC3"/>
<organism evidence="4 5">
    <name type="scientific">Solimonas aquatica</name>
    <dbReference type="NCBI Taxonomy" id="489703"/>
    <lineage>
        <taxon>Bacteria</taxon>
        <taxon>Pseudomonadati</taxon>
        <taxon>Pseudomonadota</taxon>
        <taxon>Gammaproteobacteria</taxon>
        <taxon>Nevskiales</taxon>
        <taxon>Nevskiaceae</taxon>
        <taxon>Solimonas</taxon>
    </lineage>
</organism>
<dbReference type="InterPro" id="IPR000866">
    <property type="entry name" value="AhpC/TSA"/>
</dbReference>
<dbReference type="STRING" id="489703.SAMN04488038_11748"/>
<keyword evidence="1" id="KW-0676">Redox-active center</keyword>
<dbReference type="OrthoDB" id="9796554at2"/>
<dbReference type="Pfam" id="PF00578">
    <property type="entry name" value="AhpC-TSA"/>
    <property type="match status" value="1"/>
</dbReference>
<dbReference type="Proteomes" id="UP000199233">
    <property type="component" value="Unassembled WGS sequence"/>
</dbReference>
<dbReference type="PANTHER" id="PTHR42852">
    <property type="entry name" value="THIOL:DISULFIDE INTERCHANGE PROTEIN DSBE"/>
    <property type="match status" value="1"/>
</dbReference>
<dbReference type="GO" id="GO:0016209">
    <property type="term" value="F:antioxidant activity"/>
    <property type="evidence" value="ECO:0007669"/>
    <property type="project" value="InterPro"/>
</dbReference>
<dbReference type="Gene3D" id="3.40.30.10">
    <property type="entry name" value="Glutaredoxin"/>
    <property type="match status" value="1"/>
</dbReference>
<dbReference type="PROSITE" id="PS51352">
    <property type="entry name" value="THIOREDOXIN_2"/>
    <property type="match status" value="1"/>
</dbReference>
<evidence type="ECO:0000256" key="1">
    <source>
        <dbReference type="ARBA" id="ARBA00023284"/>
    </source>
</evidence>
<proteinExistence type="predicted"/>
<keyword evidence="4" id="KW-0413">Isomerase</keyword>
<reference evidence="4 5" key="1">
    <citation type="submission" date="2016-10" db="EMBL/GenBank/DDBJ databases">
        <authorList>
            <person name="de Groot N.N."/>
        </authorList>
    </citation>
    <scope>NUCLEOTIDE SEQUENCE [LARGE SCALE GENOMIC DNA]</scope>
    <source>
        <strain evidence="4 5">DSM 25927</strain>
    </source>
</reference>
<dbReference type="SUPFAM" id="SSF52833">
    <property type="entry name" value="Thioredoxin-like"/>
    <property type="match status" value="1"/>
</dbReference>
<feature type="domain" description="Thioredoxin" evidence="3">
    <location>
        <begin position="20"/>
        <end position="162"/>
    </location>
</feature>
<dbReference type="InterPro" id="IPR017937">
    <property type="entry name" value="Thioredoxin_CS"/>
</dbReference>
<evidence type="ECO:0000313" key="4">
    <source>
        <dbReference type="EMBL" id="SER14817.1"/>
    </source>
</evidence>
<dbReference type="InterPro" id="IPR013766">
    <property type="entry name" value="Thioredoxin_domain"/>
</dbReference>
<feature type="chain" id="PRO_5011669266" evidence="2">
    <location>
        <begin position="19"/>
        <end position="169"/>
    </location>
</feature>
<name>A0A1H9LUC3_9GAMM</name>
<dbReference type="PANTHER" id="PTHR42852:SF13">
    <property type="entry name" value="PROTEIN DIPZ"/>
    <property type="match status" value="1"/>
</dbReference>
<dbReference type="InterPro" id="IPR036249">
    <property type="entry name" value="Thioredoxin-like_sf"/>
</dbReference>
<dbReference type="GO" id="GO:0015036">
    <property type="term" value="F:disulfide oxidoreductase activity"/>
    <property type="evidence" value="ECO:0007669"/>
    <property type="project" value="UniProtKB-ARBA"/>
</dbReference>
<protein>
    <submittedName>
        <fullName evidence="4">Thiol-disulfide isomerase or thioredoxin</fullName>
    </submittedName>
</protein>
<sequence length="169" mass="18684">MRCCTLLLLLLLCGAAQARGLENRAAPALHATTLDGSSYSLAAHRGELVIVNFWASWCAPCQEELPAFEAYYRAHRDEGLSVLAINTDDPEQLDKVRHIAAQYSFPTALIAQLQAPGYGRIWRLPISFVIDRDGVLRFDGGAGQRKLWDLPSLEQELRPLLQATAAPTR</sequence>
<dbReference type="GO" id="GO:0016853">
    <property type="term" value="F:isomerase activity"/>
    <property type="evidence" value="ECO:0007669"/>
    <property type="project" value="UniProtKB-KW"/>
</dbReference>
<feature type="signal peptide" evidence="2">
    <location>
        <begin position="1"/>
        <end position="18"/>
    </location>
</feature>